<feature type="compositionally biased region" description="Basic and acidic residues" evidence="1">
    <location>
        <begin position="1"/>
        <end position="20"/>
    </location>
</feature>
<evidence type="ECO:0000313" key="3">
    <source>
        <dbReference type="Proteomes" id="UP000077248"/>
    </source>
</evidence>
<accession>A0A177DP52</accession>
<organism evidence="2 3">
    <name type="scientific">Alternaria alternata</name>
    <name type="common">Alternaria rot fungus</name>
    <name type="synonym">Torula alternata</name>
    <dbReference type="NCBI Taxonomy" id="5599"/>
    <lineage>
        <taxon>Eukaryota</taxon>
        <taxon>Fungi</taxon>
        <taxon>Dikarya</taxon>
        <taxon>Ascomycota</taxon>
        <taxon>Pezizomycotina</taxon>
        <taxon>Dothideomycetes</taxon>
        <taxon>Pleosporomycetidae</taxon>
        <taxon>Pleosporales</taxon>
        <taxon>Pleosporineae</taxon>
        <taxon>Pleosporaceae</taxon>
        <taxon>Alternaria</taxon>
        <taxon>Alternaria sect. Alternaria</taxon>
        <taxon>Alternaria alternata complex</taxon>
    </lineage>
</organism>
<gene>
    <name evidence="2" type="ORF">CC77DRAFT_1094394</name>
</gene>
<dbReference type="KEGG" id="aalt:CC77DRAFT_1094394"/>
<dbReference type="Proteomes" id="UP000077248">
    <property type="component" value="Unassembled WGS sequence"/>
</dbReference>
<name>A0A177DP52_ALTAL</name>
<feature type="compositionally biased region" description="Polar residues" evidence="1">
    <location>
        <begin position="130"/>
        <end position="145"/>
    </location>
</feature>
<evidence type="ECO:0000256" key="1">
    <source>
        <dbReference type="SAM" id="MobiDB-lite"/>
    </source>
</evidence>
<protein>
    <submittedName>
        <fullName evidence="2">Uncharacterized protein</fullName>
    </submittedName>
</protein>
<dbReference type="VEuPathDB" id="FungiDB:CC77DRAFT_1094394"/>
<proteinExistence type="predicted"/>
<feature type="region of interest" description="Disordered" evidence="1">
    <location>
        <begin position="1"/>
        <end position="81"/>
    </location>
</feature>
<sequence>MAGNSDNERPSRRENRDHVDPIQNPQSAKPQYGLAGADRNPSPPQLSYYRAPRSIREPQPHGHTATPPDSNVYGAPPFPPTQSPYYCNYPTETMSSHTQKPRAYFHPQLGSTDRFDGRSGYRGSSLKEGVSNSSGPVPSQRSTSALSRFTTLEDEYASLYRKRHEIDVRMEDIKRSLTAERYTALMAELDPQELATLKTWSDNADN</sequence>
<evidence type="ECO:0000313" key="2">
    <source>
        <dbReference type="EMBL" id="OAG21217.1"/>
    </source>
</evidence>
<dbReference type="EMBL" id="KV441477">
    <property type="protein sequence ID" value="OAG21217.1"/>
    <property type="molecule type" value="Genomic_DNA"/>
</dbReference>
<dbReference type="GeneID" id="29115331"/>
<reference evidence="2 3" key="1">
    <citation type="submission" date="2016-05" db="EMBL/GenBank/DDBJ databases">
        <title>Comparative analysis of secretome profiles of manganese(II)-oxidizing ascomycete fungi.</title>
        <authorList>
            <consortium name="DOE Joint Genome Institute"/>
            <person name="Zeiner C.A."/>
            <person name="Purvine S.O."/>
            <person name="Zink E.M."/>
            <person name="Wu S."/>
            <person name="Pasa-Tolic L."/>
            <person name="Chaput D.L."/>
            <person name="Haridas S."/>
            <person name="Grigoriev I.V."/>
            <person name="Santelli C.M."/>
            <person name="Hansel C.M."/>
        </authorList>
    </citation>
    <scope>NUCLEOTIDE SEQUENCE [LARGE SCALE GENOMIC DNA]</scope>
    <source>
        <strain evidence="2 3">SRC1lrK2f</strain>
    </source>
</reference>
<keyword evidence="3" id="KW-1185">Reference proteome</keyword>
<dbReference type="RefSeq" id="XP_018386638.1">
    <property type="nucleotide sequence ID" value="XM_018529737.1"/>
</dbReference>
<dbReference type="AlphaFoldDB" id="A0A177DP52"/>
<feature type="region of interest" description="Disordered" evidence="1">
    <location>
        <begin position="104"/>
        <end position="145"/>
    </location>
</feature>